<dbReference type="EMBL" id="UFSW01000001">
    <property type="protein sequence ID" value="SUU98603.1"/>
    <property type="molecule type" value="Genomic_DNA"/>
</dbReference>
<dbReference type="RefSeq" id="WP_110479257.1">
    <property type="nucleotide sequence ID" value="NZ_CP081939.1"/>
</dbReference>
<dbReference type="GO" id="GO:0030001">
    <property type="term" value="P:metal ion transport"/>
    <property type="evidence" value="ECO:0007669"/>
    <property type="project" value="InterPro"/>
</dbReference>
<dbReference type="InterPro" id="IPR006129">
    <property type="entry name" value="AdhesinB"/>
</dbReference>
<evidence type="ECO:0000313" key="10">
    <source>
        <dbReference type="EMBL" id="SUU98603.1"/>
    </source>
</evidence>
<evidence type="ECO:0000256" key="2">
    <source>
        <dbReference type="ARBA" id="ARBA00011028"/>
    </source>
</evidence>
<gene>
    <name evidence="8" type="ORF">DM482_11135</name>
    <name evidence="9" type="ORF">EIG79_00550</name>
    <name evidence="7" type="ORF">M5S13_06820</name>
    <name evidence="10" type="ORF">NCTC10926_02040</name>
</gene>
<reference evidence="7 14" key="4">
    <citation type="journal article" date="2022" name="Front. Microbiol.">
        <title>Commensal bacteria contribute to the growth of multidrug-resistant Avibacterium paragallinarum in chickens.</title>
        <authorList>
            <person name="Zhu J."/>
            <person name="Chen Y."/>
            <person name="Wu Y."/>
            <person name="Wang Y."/>
            <person name="Zhu K."/>
        </authorList>
    </citation>
    <scope>NUCLEOTIDE SEQUENCE [LARGE SCALE GENOMIC DNA]</scope>
    <source>
        <strain evidence="7 14">AV25</strain>
    </source>
</reference>
<dbReference type="Gene3D" id="3.40.50.1980">
    <property type="entry name" value="Nitrogenase molybdenum iron protein domain"/>
    <property type="match status" value="2"/>
</dbReference>
<dbReference type="PRINTS" id="PR00691">
    <property type="entry name" value="ADHESINB"/>
</dbReference>
<reference evidence="8 11" key="1">
    <citation type="submission" date="2018-06" db="EMBL/GenBank/DDBJ databases">
        <authorList>
            <person name="Teymurazov M."/>
            <person name="Kislichkina A."/>
            <person name="Abaymova A."/>
            <person name="Mukhina T."/>
            <person name="Mayskaya N."/>
            <person name="Svetoch E."/>
            <person name="Bogun A."/>
        </authorList>
    </citation>
    <scope>NUCLEOTIDE SEQUENCE [LARGE SCALE GENOMIC DNA]</scope>
    <source>
        <strain evidence="8 11">SCPM-O-B-8406</strain>
    </source>
</reference>
<organism evidence="9 13">
    <name type="scientific">Avibacterium paragallinarum</name>
    <name type="common">Haemophilus gallinarum</name>
    <dbReference type="NCBI Taxonomy" id="728"/>
    <lineage>
        <taxon>Bacteria</taxon>
        <taxon>Pseudomonadati</taxon>
        <taxon>Pseudomonadota</taxon>
        <taxon>Gammaproteobacteria</taxon>
        <taxon>Pasteurellales</taxon>
        <taxon>Pasteurellaceae</taxon>
        <taxon>Avibacterium</taxon>
    </lineage>
</organism>
<comment type="similarity">
    <text evidence="2 6">Belongs to the bacterial solute-binding protein 9 family.</text>
</comment>
<dbReference type="Pfam" id="PF01297">
    <property type="entry name" value="ZnuA"/>
    <property type="match status" value="1"/>
</dbReference>
<dbReference type="GO" id="GO:0007155">
    <property type="term" value="P:cell adhesion"/>
    <property type="evidence" value="ECO:0007669"/>
    <property type="project" value="InterPro"/>
</dbReference>
<dbReference type="Proteomes" id="UP000294229">
    <property type="component" value="Unassembled WGS sequence"/>
</dbReference>
<evidence type="ECO:0000313" key="11">
    <source>
        <dbReference type="Proteomes" id="UP000247594"/>
    </source>
</evidence>
<dbReference type="EMBL" id="RQXS01000001">
    <property type="protein sequence ID" value="RZN61565.1"/>
    <property type="molecule type" value="Genomic_DNA"/>
</dbReference>
<evidence type="ECO:0000256" key="5">
    <source>
        <dbReference type="ARBA" id="ARBA00022729"/>
    </source>
</evidence>
<protein>
    <submittedName>
        <fullName evidence="9">Metal ABC transporter substrate-binding protein</fullName>
    </submittedName>
    <submittedName>
        <fullName evidence="10">Uncharacterized periplasmic iron-binding protein HI_0362</fullName>
    </submittedName>
</protein>
<dbReference type="CDD" id="cd01137">
    <property type="entry name" value="PsaA"/>
    <property type="match status" value="1"/>
</dbReference>
<evidence type="ECO:0000313" key="9">
    <source>
        <dbReference type="EMBL" id="RZN61565.1"/>
    </source>
</evidence>
<dbReference type="InterPro" id="IPR006127">
    <property type="entry name" value="ZnuA-like"/>
</dbReference>
<dbReference type="Proteomes" id="UP000247594">
    <property type="component" value="Unassembled WGS sequence"/>
</dbReference>
<keyword evidence="14" id="KW-1185">Reference proteome</keyword>
<name>A0A2V4FKS8_AVIPA</name>
<dbReference type="EMBL" id="JAMDKF010000012">
    <property type="protein sequence ID" value="MEE6041594.1"/>
    <property type="molecule type" value="Genomic_DNA"/>
</dbReference>
<keyword evidence="5" id="KW-0732">Signal</keyword>
<comment type="subcellular location">
    <subcellularLocation>
        <location evidence="1">Cell envelope</location>
    </subcellularLocation>
</comment>
<reference evidence="9 13" key="3">
    <citation type="submission" date="2018-11" db="EMBL/GenBank/DDBJ databases">
        <title>Sequencing Av. paragallinarum serogroups.</title>
        <authorList>
            <person name="Hellmuth J.E."/>
            <person name="Boucher C.E."/>
            <person name="Cason E.D."/>
        </authorList>
    </citation>
    <scope>NUCLEOTIDE SEQUENCE [LARGE SCALE GENOMIC DNA]</scope>
    <source>
        <strain evidence="9 13">SA-3</strain>
    </source>
</reference>
<dbReference type="Proteomes" id="UP001347884">
    <property type="component" value="Unassembled WGS sequence"/>
</dbReference>
<evidence type="ECO:0000256" key="6">
    <source>
        <dbReference type="RuleBase" id="RU003512"/>
    </source>
</evidence>
<evidence type="ECO:0000313" key="7">
    <source>
        <dbReference type="EMBL" id="MEE6041594.1"/>
    </source>
</evidence>
<reference evidence="7" key="5">
    <citation type="submission" date="2022-05" db="EMBL/GenBank/DDBJ databases">
        <authorList>
            <person name="Chen Y."/>
            <person name="Zhu J."/>
            <person name="Zhu K."/>
        </authorList>
    </citation>
    <scope>NUCLEOTIDE SEQUENCE</scope>
    <source>
        <strain evidence="7">AV25</strain>
    </source>
</reference>
<dbReference type="GO" id="GO:0030313">
    <property type="term" value="C:cell envelope"/>
    <property type="evidence" value="ECO:0007669"/>
    <property type="project" value="UniProtKB-SubCell"/>
</dbReference>
<evidence type="ECO:0000313" key="8">
    <source>
        <dbReference type="EMBL" id="PXZ38070.1"/>
    </source>
</evidence>
<dbReference type="InterPro" id="IPR050492">
    <property type="entry name" value="Bact_metal-bind_prot9"/>
</dbReference>
<dbReference type="GO" id="GO:0046872">
    <property type="term" value="F:metal ion binding"/>
    <property type="evidence" value="ECO:0007669"/>
    <property type="project" value="UniProtKB-KW"/>
</dbReference>
<dbReference type="Proteomes" id="UP000254620">
    <property type="component" value="Unassembled WGS sequence"/>
</dbReference>
<dbReference type="AlphaFoldDB" id="A0A2V4FKS8"/>
<dbReference type="PANTHER" id="PTHR42953">
    <property type="entry name" value="HIGH-AFFINITY ZINC UPTAKE SYSTEM PROTEIN ZNUA-RELATED"/>
    <property type="match status" value="1"/>
</dbReference>
<dbReference type="PRINTS" id="PR00690">
    <property type="entry name" value="ADHESNFAMILY"/>
</dbReference>
<evidence type="ECO:0000313" key="13">
    <source>
        <dbReference type="Proteomes" id="UP000294229"/>
    </source>
</evidence>
<dbReference type="PANTHER" id="PTHR42953:SF1">
    <property type="entry name" value="METAL-BINDING PROTEIN HI_0362-RELATED"/>
    <property type="match status" value="1"/>
</dbReference>
<reference evidence="10 12" key="2">
    <citation type="submission" date="2018-06" db="EMBL/GenBank/DDBJ databases">
        <authorList>
            <consortium name="Pathogen Informatics"/>
            <person name="Doyle S."/>
        </authorList>
    </citation>
    <scope>NUCLEOTIDE SEQUENCE [LARGE SCALE GENOMIC DNA]</scope>
    <source>
        <strain evidence="10 12">NCTC10926</strain>
    </source>
</reference>
<accession>A0A2V4FKS8</accession>
<evidence type="ECO:0000313" key="12">
    <source>
        <dbReference type="Proteomes" id="UP000254620"/>
    </source>
</evidence>
<dbReference type="EMBL" id="QJPJ01000027">
    <property type="protein sequence ID" value="PXZ38070.1"/>
    <property type="molecule type" value="Genomic_DNA"/>
</dbReference>
<evidence type="ECO:0000313" key="14">
    <source>
        <dbReference type="Proteomes" id="UP001347884"/>
    </source>
</evidence>
<evidence type="ECO:0000256" key="3">
    <source>
        <dbReference type="ARBA" id="ARBA00022448"/>
    </source>
</evidence>
<proteinExistence type="inferred from homology"/>
<keyword evidence="3 6" id="KW-0813">Transport</keyword>
<dbReference type="InterPro" id="IPR006128">
    <property type="entry name" value="Lipoprotein_PsaA-like"/>
</dbReference>
<dbReference type="SUPFAM" id="SSF53807">
    <property type="entry name" value="Helical backbone' metal receptor"/>
    <property type="match status" value="1"/>
</dbReference>
<keyword evidence="4" id="KW-0479">Metal-binding</keyword>
<evidence type="ECO:0000256" key="4">
    <source>
        <dbReference type="ARBA" id="ARBA00022723"/>
    </source>
</evidence>
<sequence length="296" mass="33677">MSKLLFNFIIASFLLFSQISYAKFKVITTFTIIQDIAQNIAGNAAEVQSITKPGAEIHGYEPTPEDIVKVQSADLVLWNGLNLERWFEQFFQNVQDKPAIIVTEGIQPIFLTENDNKEIPNPHAWMSPSNALIYIENIKNALIKYNPENAEVYRQNAENYTKQILSLDKQLRPRLETIPQNQRWLATSEGAFSYLAQDYGFKEVYLWPINAEQQGTPQQVRKMIDLIHKNNIPVIFSESTISPKPAQQIAKETNIHYGGQLYVDSLSDKNGPVPTYLDLLNTTIITIIKGFGKNDK</sequence>
<evidence type="ECO:0000256" key="1">
    <source>
        <dbReference type="ARBA" id="ARBA00004196"/>
    </source>
</evidence>